<gene>
    <name evidence="11" type="ORF">FHS77_002960</name>
</gene>
<feature type="binding site" evidence="8">
    <location>
        <position position="58"/>
    </location>
    <ligand>
        <name>Cu cation</name>
        <dbReference type="ChEBI" id="CHEBI:23378"/>
    </ligand>
</feature>
<comment type="caution">
    <text evidence="11">The sequence shown here is derived from an EMBL/GenBank/DDBJ whole genome shotgun (WGS) entry which is preliminary data.</text>
</comment>
<feature type="binding site" evidence="8">
    <location>
        <position position="97"/>
    </location>
    <ligand>
        <name>Cu cation</name>
        <dbReference type="ChEBI" id="CHEBI:23378"/>
    </ligand>
</feature>
<dbReference type="Proteomes" id="UP000555393">
    <property type="component" value="Unassembled WGS sequence"/>
</dbReference>
<keyword evidence="4" id="KW-0574">Periplasm</keyword>
<evidence type="ECO:0000313" key="12">
    <source>
        <dbReference type="Proteomes" id="UP000555393"/>
    </source>
</evidence>
<evidence type="ECO:0000313" key="11">
    <source>
        <dbReference type="EMBL" id="MBB6262386.1"/>
    </source>
</evidence>
<dbReference type="EMBL" id="JACIIU010000027">
    <property type="protein sequence ID" value="MBB6262386.1"/>
    <property type="molecule type" value="Genomic_DNA"/>
</dbReference>
<sequence>MKLVAALLVSLIASPALAETWEVKMYNRNEHGSMIYEPEYLKIAPGDSVKFVKSHAGHNAATIDGMIPEGAEGFKSKINEEDFTISLPVEGSYAIKCSPHYGMGMVMLIEVGENAPAPVFAEDMPKRARDRFEKIIAENRP</sequence>
<evidence type="ECO:0000256" key="2">
    <source>
        <dbReference type="ARBA" id="ARBA00022448"/>
    </source>
</evidence>
<dbReference type="PRINTS" id="PR00156">
    <property type="entry name" value="COPPERBLUE"/>
</dbReference>
<dbReference type="GO" id="GO:0042597">
    <property type="term" value="C:periplasmic space"/>
    <property type="evidence" value="ECO:0007669"/>
    <property type="project" value="UniProtKB-SubCell"/>
</dbReference>
<dbReference type="SUPFAM" id="SSF49503">
    <property type="entry name" value="Cupredoxins"/>
    <property type="match status" value="1"/>
</dbReference>
<feature type="domain" description="Blue (type 1) copper" evidence="10">
    <location>
        <begin position="24"/>
        <end position="111"/>
    </location>
</feature>
<proteinExistence type="predicted"/>
<evidence type="ECO:0000259" key="10">
    <source>
        <dbReference type="Pfam" id="PF00127"/>
    </source>
</evidence>
<keyword evidence="2" id="KW-0813">Transport</keyword>
<dbReference type="GO" id="GO:0005507">
    <property type="term" value="F:copper ion binding"/>
    <property type="evidence" value="ECO:0007669"/>
    <property type="project" value="UniProtKB-UniRule"/>
</dbReference>
<feature type="chain" id="PRO_5032436876" description="Pseudoazurin" evidence="9">
    <location>
        <begin position="19"/>
        <end position="141"/>
    </location>
</feature>
<protein>
    <recommendedName>
        <fullName evidence="7">Pseudoazurin</fullName>
    </recommendedName>
</protein>
<feature type="signal peptide" evidence="9">
    <location>
        <begin position="1"/>
        <end position="18"/>
    </location>
</feature>
<dbReference type="InterPro" id="IPR000923">
    <property type="entry name" value="BlueCu_1"/>
</dbReference>
<dbReference type="InterPro" id="IPR002386">
    <property type="entry name" value="Amicyanin/Pseudoazurin"/>
</dbReference>
<keyword evidence="9" id="KW-0732">Signal</keyword>
<dbReference type="PRINTS" id="PR00155">
    <property type="entry name" value="AMICYANIN"/>
</dbReference>
<evidence type="ECO:0000256" key="3">
    <source>
        <dbReference type="ARBA" id="ARBA00022723"/>
    </source>
</evidence>
<feature type="binding site" evidence="8">
    <location>
        <position position="100"/>
    </location>
    <ligand>
        <name>Cu cation</name>
        <dbReference type="ChEBI" id="CHEBI:23378"/>
    </ligand>
</feature>
<comment type="cofactor">
    <cofactor evidence="8">
        <name>Cu cation</name>
        <dbReference type="ChEBI" id="CHEBI:23378"/>
    </cofactor>
    <text evidence="8">Binds 1 copper ion per subunit.</text>
</comment>
<dbReference type="InterPro" id="IPR012745">
    <property type="entry name" value="Pseudoazurin"/>
</dbReference>
<organism evidence="11 12">
    <name type="scientific">Paenochrobactrum gallinarii</name>
    <dbReference type="NCBI Taxonomy" id="643673"/>
    <lineage>
        <taxon>Bacteria</taxon>
        <taxon>Pseudomonadati</taxon>
        <taxon>Pseudomonadota</taxon>
        <taxon>Alphaproteobacteria</taxon>
        <taxon>Hyphomicrobiales</taxon>
        <taxon>Brucellaceae</taxon>
        <taxon>Paenochrobactrum</taxon>
    </lineage>
</organism>
<dbReference type="GO" id="GO:0009055">
    <property type="term" value="F:electron transfer activity"/>
    <property type="evidence" value="ECO:0007669"/>
    <property type="project" value="InterPro"/>
</dbReference>
<evidence type="ECO:0000256" key="1">
    <source>
        <dbReference type="ARBA" id="ARBA00004418"/>
    </source>
</evidence>
<accession>A0A841LYC4</accession>
<dbReference type="RefSeq" id="WP_184224601.1">
    <property type="nucleotide sequence ID" value="NZ_JACIIU010000027.1"/>
</dbReference>
<evidence type="ECO:0000256" key="5">
    <source>
        <dbReference type="ARBA" id="ARBA00022982"/>
    </source>
</evidence>
<dbReference type="CDD" id="cd04218">
    <property type="entry name" value="Pseudoazurin"/>
    <property type="match status" value="1"/>
</dbReference>
<keyword evidence="5" id="KW-0249">Electron transport</keyword>
<reference evidence="11 12" key="1">
    <citation type="submission" date="2020-08" db="EMBL/GenBank/DDBJ databases">
        <title>Genomic Encyclopedia of Type Strains, Phase IV (KMG-IV): sequencing the most valuable type-strain genomes for metagenomic binning, comparative biology and taxonomic classification.</title>
        <authorList>
            <person name="Goeker M."/>
        </authorList>
    </citation>
    <scope>NUCLEOTIDE SEQUENCE [LARGE SCALE GENOMIC DNA]</scope>
    <source>
        <strain evidence="11 12">DSM 22336</strain>
    </source>
</reference>
<dbReference type="NCBIfam" id="TIGR02375">
    <property type="entry name" value="pseudoazurin"/>
    <property type="match status" value="1"/>
</dbReference>
<dbReference type="InterPro" id="IPR008972">
    <property type="entry name" value="Cupredoxin"/>
</dbReference>
<keyword evidence="3 8" id="KW-0479">Metal-binding</keyword>
<keyword evidence="6 8" id="KW-0186">Copper</keyword>
<dbReference type="InterPro" id="IPR001235">
    <property type="entry name" value="Copper_blue_Plastocyanin"/>
</dbReference>
<dbReference type="Gene3D" id="2.60.40.420">
    <property type="entry name" value="Cupredoxins - blue copper proteins"/>
    <property type="match status" value="1"/>
</dbReference>
<feature type="binding site" evidence="8">
    <location>
        <position position="105"/>
    </location>
    <ligand>
        <name>Cu cation</name>
        <dbReference type="ChEBI" id="CHEBI:23378"/>
    </ligand>
</feature>
<comment type="subcellular location">
    <subcellularLocation>
        <location evidence="1">Periplasm</location>
    </subcellularLocation>
</comment>
<keyword evidence="12" id="KW-1185">Reference proteome</keyword>
<dbReference type="Pfam" id="PF00127">
    <property type="entry name" value="Copper-bind"/>
    <property type="match status" value="1"/>
</dbReference>
<evidence type="ECO:0000256" key="8">
    <source>
        <dbReference type="PIRSR" id="PIRSR602386-1"/>
    </source>
</evidence>
<evidence type="ECO:0000256" key="7">
    <source>
        <dbReference type="NCBIfam" id="TIGR02375"/>
    </source>
</evidence>
<evidence type="ECO:0000256" key="6">
    <source>
        <dbReference type="ARBA" id="ARBA00023008"/>
    </source>
</evidence>
<name>A0A841LYC4_9HYPH</name>
<dbReference type="AlphaFoldDB" id="A0A841LYC4"/>
<evidence type="ECO:0000256" key="4">
    <source>
        <dbReference type="ARBA" id="ARBA00022764"/>
    </source>
</evidence>
<evidence type="ECO:0000256" key="9">
    <source>
        <dbReference type="SAM" id="SignalP"/>
    </source>
</evidence>